<feature type="transmembrane region" description="Helical" evidence="1">
    <location>
        <begin position="60"/>
        <end position="85"/>
    </location>
</feature>
<feature type="transmembrane region" description="Helical" evidence="1">
    <location>
        <begin position="22"/>
        <end position="40"/>
    </location>
</feature>
<feature type="transmembrane region" description="Helical" evidence="1">
    <location>
        <begin position="97"/>
        <end position="121"/>
    </location>
</feature>
<gene>
    <name evidence="2" type="ORF">E3T23_06395</name>
</gene>
<keyword evidence="3" id="KW-1185">Reference proteome</keyword>
<dbReference type="EMBL" id="SOGN01000035">
    <property type="protein sequence ID" value="TFC81124.1"/>
    <property type="molecule type" value="Genomic_DNA"/>
</dbReference>
<evidence type="ECO:0000313" key="2">
    <source>
        <dbReference type="EMBL" id="TFC81124.1"/>
    </source>
</evidence>
<dbReference type="AlphaFoldDB" id="A0A4R8XS36"/>
<reference evidence="2 3" key="1">
    <citation type="submission" date="2019-03" db="EMBL/GenBank/DDBJ databases">
        <title>Genomics of glacier-inhabiting Cryobacterium strains.</title>
        <authorList>
            <person name="Liu Q."/>
            <person name="Xin Y.-H."/>
        </authorList>
    </citation>
    <scope>NUCLEOTIDE SEQUENCE [LARGE SCALE GENOMIC DNA]</scope>
    <source>
        <strain evidence="2 3">TMT2-48-2</strain>
    </source>
</reference>
<accession>A0A4R8XS36</accession>
<organism evidence="2 3">
    <name type="scientific">Cryobacterium cheniae</name>
    <dbReference type="NCBI Taxonomy" id="1259262"/>
    <lineage>
        <taxon>Bacteria</taxon>
        <taxon>Bacillati</taxon>
        <taxon>Actinomycetota</taxon>
        <taxon>Actinomycetes</taxon>
        <taxon>Micrococcales</taxon>
        <taxon>Microbacteriaceae</taxon>
        <taxon>Cryobacterium</taxon>
    </lineage>
</organism>
<keyword evidence="1" id="KW-0812">Transmembrane</keyword>
<keyword evidence="1" id="KW-1133">Transmembrane helix</keyword>
<evidence type="ECO:0000313" key="3">
    <source>
        <dbReference type="Proteomes" id="UP000298433"/>
    </source>
</evidence>
<proteinExistence type="predicted"/>
<keyword evidence="1" id="KW-0472">Membrane</keyword>
<name>A0A4R8XS36_9MICO</name>
<sequence>MSDAPVTSSPAVSSSRRRAPRWLSTGIAILFGLFYAYDIWEGVGNLVGLNLLAQSLDTQLSGLGIVVLFVGILGPLLVFVLAAWLGRSRAAAAQAALFLAGLCLNAAMAANIFTLGAGSLLA</sequence>
<evidence type="ECO:0000256" key="1">
    <source>
        <dbReference type="SAM" id="Phobius"/>
    </source>
</evidence>
<comment type="caution">
    <text evidence="2">The sequence shown here is derived from an EMBL/GenBank/DDBJ whole genome shotgun (WGS) entry which is preliminary data.</text>
</comment>
<protein>
    <submittedName>
        <fullName evidence="2">Uncharacterized protein</fullName>
    </submittedName>
</protein>
<dbReference type="Proteomes" id="UP000298433">
    <property type="component" value="Unassembled WGS sequence"/>
</dbReference>
<dbReference type="RefSeq" id="WP_134369556.1">
    <property type="nucleotide sequence ID" value="NZ_SOGN01000035.1"/>
</dbReference>